<dbReference type="Pfam" id="PF13577">
    <property type="entry name" value="SnoaL_4"/>
    <property type="match status" value="1"/>
</dbReference>
<feature type="domain" description="SnoaL-like" evidence="1">
    <location>
        <begin position="12"/>
        <end position="152"/>
    </location>
</feature>
<gene>
    <name evidence="2" type="ORF">EZ313_16950</name>
</gene>
<dbReference type="Gene3D" id="3.10.450.50">
    <property type="match status" value="1"/>
</dbReference>
<comment type="caution">
    <text evidence="2">The sequence shown here is derived from an EMBL/GenBank/DDBJ whole genome shotgun (WGS) entry which is preliminary data.</text>
</comment>
<protein>
    <submittedName>
        <fullName evidence="2">Nuclear transport factor 2 family protein</fullName>
    </submittedName>
</protein>
<evidence type="ECO:0000313" key="2">
    <source>
        <dbReference type="EMBL" id="TFZ02922.1"/>
    </source>
</evidence>
<dbReference type="EMBL" id="SMLM01000002">
    <property type="protein sequence ID" value="TFZ02922.1"/>
    <property type="molecule type" value="Genomic_DNA"/>
</dbReference>
<dbReference type="AlphaFoldDB" id="A0A4Z0BW32"/>
<name>A0A4Z0BW32_9BURK</name>
<dbReference type="InterPro" id="IPR032710">
    <property type="entry name" value="NTF2-like_dom_sf"/>
</dbReference>
<accession>A0A4Z0BW32</accession>
<reference evidence="2 3" key="1">
    <citation type="submission" date="2019-03" db="EMBL/GenBank/DDBJ databases">
        <title>Ramlibacter henchirensis DSM 14656, whole genome shotgun sequence.</title>
        <authorList>
            <person name="Zhang X."/>
            <person name="Feng G."/>
            <person name="Zhu H."/>
        </authorList>
    </citation>
    <scope>NUCLEOTIDE SEQUENCE [LARGE SCALE GENOMIC DNA]</scope>
    <source>
        <strain evidence="2 3">DSM 14656</strain>
    </source>
</reference>
<dbReference type="SUPFAM" id="SSF54427">
    <property type="entry name" value="NTF2-like"/>
    <property type="match status" value="1"/>
</dbReference>
<organism evidence="2 3">
    <name type="scientific">Ramlibacter henchirensis</name>
    <dbReference type="NCBI Taxonomy" id="204072"/>
    <lineage>
        <taxon>Bacteria</taxon>
        <taxon>Pseudomonadati</taxon>
        <taxon>Pseudomonadota</taxon>
        <taxon>Betaproteobacteria</taxon>
        <taxon>Burkholderiales</taxon>
        <taxon>Comamonadaceae</taxon>
        <taxon>Ramlibacter</taxon>
    </lineage>
</organism>
<evidence type="ECO:0000259" key="1">
    <source>
        <dbReference type="Pfam" id="PF13577"/>
    </source>
</evidence>
<dbReference type="InterPro" id="IPR037401">
    <property type="entry name" value="SnoaL-like"/>
</dbReference>
<dbReference type="Proteomes" id="UP000298180">
    <property type="component" value="Unassembled WGS sequence"/>
</dbReference>
<sequence>MDTRINDDYSAERVADRLAIQDVMFRWCRAVDRLDFSAIKEVFHPDAIDDHGIYSGNVEGLVAWIRQRHEKIPFSMHQVSNMLIEFASPDSALAETYIWSVQRYSADGKASLAQLSGGAEGKPGGESDMFGAHRYIDRFERRDGLWKIIHRTVVMGWRTIVDVDPNGPQMLPQWTVARRDQEDFVFAERQRLGIR</sequence>
<evidence type="ECO:0000313" key="3">
    <source>
        <dbReference type="Proteomes" id="UP000298180"/>
    </source>
</evidence>
<proteinExistence type="predicted"/>
<keyword evidence="3" id="KW-1185">Reference proteome</keyword>
<dbReference type="RefSeq" id="WP_135264446.1">
    <property type="nucleotide sequence ID" value="NZ_SMLM01000002.1"/>
</dbReference>
<dbReference type="OrthoDB" id="1492465at2"/>